<keyword evidence="1" id="KW-0812">Transmembrane</keyword>
<evidence type="ECO:0000313" key="3">
    <source>
        <dbReference type="Proteomes" id="UP001501371"/>
    </source>
</evidence>
<dbReference type="SUPFAM" id="SSF103473">
    <property type="entry name" value="MFS general substrate transporter"/>
    <property type="match status" value="1"/>
</dbReference>
<evidence type="ECO:0000313" key="2">
    <source>
        <dbReference type="EMBL" id="GAA1164689.1"/>
    </source>
</evidence>
<dbReference type="RefSeq" id="WP_344273784.1">
    <property type="nucleotide sequence ID" value="NZ_BAAAKV010000016.1"/>
</dbReference>
<reference evidence="2 3" key="1">
    <citation type="journal article" date="2019" name="Int. J. Syst. Evol. Microbiol.">
        <title>The Global Catalogue of Microorganisms (GCM) 10K type strain sequencing project: providing services to taxonomists for standard genome sequencing and annotation.</title>
        <authorList>
            <consortium name="The Broad Institute Genomics Platform"/>
            <consortium name="The Broad Institute Genome Sequencing Center for Infectious Disease"/>
            <person name="Wu L."/>
            <person name="Ma J."/>
        </authorList>
    </citation>
    <scope>NUCLEOTIDE SEQUENCE [LARGE SCALE GENOMIC DNA]</scope>
    <source>
        <strain evidence="2 3">JCM 12696</strain>
    </source>
</reference>
<evidence type="ECO:0000256" key="1">
    <source>
        <dbReference type="SAM" id="Phobius"/>
    </source>
</evidence>
<protein>
    <recommendedName>
        <fullName evidence="4">MFS transporter</fullName>
    </recommendedName>
</protein>
<keyword evidence="3" id="KW-1185">Reference proteome</keyword>
<keyword evidence="1" id="KW-1133">Transmembrane helix</keyword>
<gene>
    <name evidence="2" type="ORF">GCM10009654_21930</name>
</gene>
<dbReference type="InterPro" id="IPR036259">
    <property type="entry name" value="MFS_trans_sf"/>
</dbReference>
<evidence type="ECO:0008006" key="4">
    <source>
        <dbReference type="Google" id="ProtNLM"/>
    </source>
</evidence>
<dbReference type="EMBL" id="BAAAKV010000016">
    <property type="protein sequence ID" value="GAA1164689.1"/>
    <property type="molecule type" value="Genomic_DNA"/>
</dbReference>
<comment type="caution">
    <text evidence="2">The sequence shown here is derived from an EMBL/GenBank/DDBJ whole genome shotgun (WGS) entry which is preliminary data.</text>
</comment>
<keyword evidence="1" id="KW-0472">Membrane</keyword>
<organism evidence="2 3">
    <name type="scientific">Streptomyces hebeiensis</name>
    <dbReference type="NCBI Taxonomy" id="229486"/>
    <lineage>
        <taxon>Bacteria</taxon>
        <taxon>Bacillati</taxon>
        <taxon>Actinomycetota</taxon>
        <taxon>Actinomycetes</taxon>
        <taxon>Kitasatosporales</taxon>
        <taxon>Streptomycetaceae</taxon>
        <taxon>Streptomyces</taxon>
    </lineage>
</organism>
<feature type="transmembrane region" description="Helical" evidence="1">
    <location>
        <begin position="147"/>
        <end position="167"/>
    </location>
</feature>
<proteinExistence type="predicted"/>
<dbReference type="Proteomes" id="UP001501371">
    <property type="component" value="Unassembled WGS sequence"/>
</dbReference>
<sequence>MLDAATFAPAAGVFALTHVREERPDPVPVRVAVARTFEGVRRLWTGLLAGPLLRRLPERVFAAAGIALFALSVAARALPYDAVVPASAAGIGRGLPCVLIAAMTAVQREIPDRVLGGTVAAAQTVIRVPNAVSLALGAGLVPVVGPAALLPVAGAAGLLTALVLVSPGPCPLRRVSR</sequence>
<dbReference type="Gene3D" id="1.20.1250.20">
    <property type="entry name" value="MFS general substrate transporter like domains"/>
    <property type="match status" value="1"/>
</dbReference>
<accession>A0ABN1USN1</accession>
<name>A0ABN1USN1_9ACTN</name>